<organism evidence="1 2">
    <name type="scientific">Danio rerio</name>
    <name type="common">Zebrafish</name>
    <name type="synonym">Brachydanio rerio</name>
    <dbReference type="NCBI Taxonomy" id="7955"/>
    <lineage>
        <taxon>Eukaryota</taxon>
        <taxon>Metazoa</taxon>
        <taxon>Chordata</taxon>
        <taxon>Craniata</taxon>
        <taxon>Vertebrata</taxon>
        <taxon>Euteleostomi</taxon>
        <taxon>Actinopterygii</taxon>
        <taxon>Neopterygii</taxon>
        <taxon>Teleostei</taxon>
        <taxon>Ostariophysi</taxon>
        <taxon>Cypriniformes</taxon>
        <taxon>Danionidae</taxon>
        <taxon>Danioninae</taxon>
        <taxon>Danio</taxon>
    </lineage>
</organism>
<name>A0AC58HE75_DANRE</name>
<sequence length="215" mass="24468">MVFTVLARVLLGVILLCFIQNVINEEVDIETLSRLKQYFHMYVYDKGQYAVAINVPKEQCQSGFEPSKDNFLTKENWDDVTIQRNSKKVYEGTELIAAGVHKEAHSEYLLMNPENNSPLTRLLNNKNRCVVFYTLNSPCVGKCLYNKVVLAGLKELQKYQGMKAFVYTNIYTEDQTDPELRAELKTIADLVPLYRCKGNSCISCGQDVIDACLNS</sequence>
<keyword evidence="1" id="KW-1185">Reference proteome</keyword>
<dbReference type="RefSeq" id="XP_073780292.1">
    <property type="nucleotide sequence ID" value="XM_073924191.1"/>
</dbReference>
<protein>
    <submittedName>
        <fullName evidence="2">Uncharacterized protein</fullName>
    </submittedName>
</protein>
<dbReference type="Proteomes" id="UP000000437">
    <property type="component" value="Chromosome 15"/>
</dbReference>
<accession>A0AC58HE75</accession>
<reference evidence="2" key="1">
    <citation type="submission" date="2025-08" db="UniProtKB">
        <authorList>
            <consortium name="RefSeq"/>
        </authorList>
    </citation>
    <scope>IDENTIFICATION</scope>
    <source>
        <strain evidence="2">Tuebingen</strain>
        <tissue evidence="2">Fibroblasts and whole tissue</tissue>
    </source>
</reference>
<gene>
    <name evidence="2" type="primary">LOC137487675</name>
</gene>
<proteinExistence type="predicted"/>
<evidence type="ECO:0000313" key="2">
    <source>
        <dbReference type="RefSeq" id="XP_073780292.1"/>
    </source>
</evidence>
<evidence type="ECO:0000313" key="1">
    <source>
        <dbReference type="Proteomes" id="UP000000437"/>
    </source>
</evidence>